<dbReference type="PROSITE" id="PS00131">
    <property type="entry name" value="CARBOXYPEPT_SER_SER"/>
    <property type="match status" value="1"/>
</dbReference>
<protein>
    <recommendedName>
        <fullName evidence="6">Carboxypeptidase</fullName>
        <ecNumber evidence="6">3.4.16.-</ecNumber>
    </recommendedName>
</protein>
<gene>
    <name evidence="7" type="ORF">SPBR_07490</name>
</gene>
<reference evidence="7 8" key="1">
    <citation type="journal article" date="2014" name="BMC Genomics">
        <title>Comparative genomics of the major fungal agents of human and animal Sporotrichosis: Sporothrix schenckii and Sporothrix brasiliensis.</title>
        <authorList>
            <person name="Teixeira M.M."/>
            <person name="de Almeida L.G."/>
            <person name="Kubitschek-Barreira P."/>
            <person name="Alves F.L."/>
            <person name="Kioshima E.S."/>
            <person name="Abadio A.K."/>
            <person name="Fernandes L."/>
            <person name="Derengowski L.S."/>
            <person name="Ferreira K.S."/>
            <person name="Souza R.C."/>
            <person name="Ruiz J.C."/>
            <person name="de Andrade N.C."/>
            <person name="Paes H.C."/>
            <person name="Nicola A.M."/>
            <person name="Albuquerque P."/>
            <person name="Gerber A.L."/>
            <person name="Martins V.P."/>
            <person name="Peconick L.D."/>
            <person name="Neto A.V."/>
            <person name="Chaucanez C.B."/>
            <person name="Silva P.A."/>
            <person name="Cunha O.L."/>
            <person name="de Oliveira F.F."/>
            <person name="dos Santos T.C."/>
            <person name="Barros A.L."/>
            <person name="Soares M.A."/>
            <person name="de Oliveira L.M."/>
            <person name="Marini M.M."/>
            <person name="Villalobos-Duno H."/>
            <person name="Cunha M.M."/>
            <person name="de Hoog S."/>
            <person name="da Silveira J.F."/>
            <person name="Henrissat B."/>
            <person name="Nino-Vega G.A."/>
            <person name="Cisalpino P.S."/>
            <person name="Mora-Montes H.M."/>
            <person name="Almeida S.R."/>
            <person name="Stajich J.E."/>
            <person name="Lopes-Bezerra L.M."/>
            <person name="Vasconcelos A.T."/>
            <person name="Felipe M.S."/>
        </authorList>
    </citation>
    <scope>NUCLEOTIDE SEQUENCE [LARGE SCALE GENOMIC DNA]</scope>
    <source>
        <strain evidence="7 8">5110</strain>
    </source>
</reference>
<evidence type="ECO:0000256" key="4">
    <source>
        <dbReference type="ARBA" id="ARBA00022801"/>
    </source>
</evidence>
<dbReference type="PRINTS" id="PR00724">
    <property type="entry name" value="CRBOXYPTASEC"/>
</dbReference>
<dbReference type="VEuPathDB" id="FungiDB:SPBR_07490"/>
<dbReference type="EC" id="3.4.16.-" evidence="6"/>
<dbReference type="PANTHER" id="PTHR11802">
    <property type="entry name" value="SERINE PROTEASE FAMILY S10 SERINE CARBOXYPEPTIDASE"/>
    <property type="match status" value="1"/>
</dbReference>
<proteinExistence type="inferred from homology"/>
<organism evidence="7 8">
    <name type="scientific">Sporothrix brasiliensis 5110</name>
    <dbReference type="NCBI Taxonomy" id="1398154"/>
    <lineage>
        <taxon>Eukaryota</taxon>
        <taxon>Fungi</taxon>
        <taxon>Dikarya</taxon>
        <taxon>Ascomycota</taxon>
        <taxon>Pezizomycotina</taxon>
        <taxon>Sordariomycetes</taxon>
        <taxon>Sordariomycetidae</taxon>
        <taxon>Ophiostomatales</taxon>
        <taxon>Ophiostomataceae</taxon>
        <taxon>Sporothrix</taxon>
    </lineage>
</organism>
<dbReference type="RefSeq" id="XP_040616513.1">
    <property type="nucleotide sequence ID" value="XM_040765744.1"/>
</dbReference>
<keyword evidence="8" id="KW-1185">Reference proteome</keyword>
<dbReference type="EMBL" id="AWTV01000009">
    <property type="protein sequence ID" value="KIH88503.1"/>
    <property type="molecule type" value="Genomic_DNA"/>
</dbReference>
<feature type="signal peptide" evidence="6">
    <location>
        <begin position="1"/>
        <end position="20"/>
    </location>
</feature>
<dbReference type="InterPro" id="IPR029058">
    <property type="entry name" value="AB_hydrolase_fold"/>
</dbReference>
<accession>A0A0C2FBP9</accession>
<name>A0A0C2FBP9_9PEZI</name>
<keyword evidence="6" id="KW-0732">Signal</keyword>
<keyword evidence="3 6" id="KW-0645">Protease</keyword>
<dbReference type="GO" id="GO:0000324">
    <property type="term" value="C:fungal-type vacuole"/>
    <property type="evidence" value="ECO:0007669"/>
    <property type="project" value="TreeGrafter"/>
</dbReference>
<dbReference type="PANTHER" id="PTHR11802:SF131">
    <property type="entry name" value="CARBOXYPEPTIDASE"/>
    <property type="match status" value="1"/>
</dbReference>
<dbReference type="InterPro" id="IPR018202">
    <property type="entry name" value="Ser_caboxypep_ser_AS"/>
</dbReference>
<dbReference type="Gene3D" id="3.40.50.1820">
    <property type="entry name" value="alpha/beta hydrolase"/>
    <property type="match status" value="1"/>
</dbReference>
<evidence type="ECO:0000313" key="7">
    <source>
        <dbReference type="EMBL" id="KIH88503.1"/>
    </source>
</evidence>
<keyword evidence="4 6" id="KW-0378">Hydrolase</keyword>
<dbReference type="OrthoDB" id="443318at2759"/>
<evidence type="ECO:0000256" key="3">
    <source>
        <dbReference type="ARBA" id="ARBA00022670"/>
    </source>
</evidence>
<evidence type="ECO:0000256" key="5">
    <source>
        <dbReference type="ARBA" id="ARBA00023180"/>
    </source>
</evidence>
<evidence type="ECO:0000256" key="6">
    <source>
        <dbReference type="RuleBase" id="RU361156"/>
    </source>
</evidence>
<dbReference type="GO" id="GO:0006508">
    <property type="term" value="P:proteolysis"/>
    <property type="evidence" value="ECO:0007669"/>
    <property type="project" value="UniProtKB-KW"/>
</dbReference>
<dbReference type="InterPro" id="IPR001563">
    <property type="entry name" value="Peptidase_S10"/>
</dbReference>
<evidence type="ECO:0000256" key="1">
    <source>
        <dbReference type="ARBA" id="ARBA00009431"/>
    </source>
</evidence>
<keyword evidence="2 6" id="KW-0121">Carboxypeptidase</keyword>
<dbReference type="GO" id="GO:0004185">
    <property type="term" value="F:serine-type carboxypeptidase activity"/>
    <property type="evidence" value="ECO:0007669"/>
    <property type="project" value="UniProtKB-UniRule"/>
</dbReference>
<comment type="similarity">
    <text evidence="1 6">Belongs to the peptidase S10 family.</text>
</comment>
<evidence type="ECO:0000313" key="8">
    <source>
        <dbReference type="Proteomes" id="UP000031575"/>
    </source>
</evidence>
<keyword evidence="5" id="KW-0325">Glycoprotein</keyword>
<dbReference type="AlphaFoldDB" id="A0A0C2FBP9"/>
<dbReference type="HOGENOM" id="CLU_1078377_0_0_1"/>
<dbReference type="Proteomes" id="UP000031575">
    <property type="component" value="Unassembled WGS sequence"/>
</dbReference>
<dbReference type="SUPFAM" id="SSF53474">
    <property type="entry name" value="alpha/beta-Hydrolases"/>
    <property type="match status" value="1"/>
</dbReference>
<feature type="chain" id="PRO_5006514331" description="Carboxypeptidase" evidence="6">
    <location>
        <begin position="21"/>
        <end position="258"/>
    </location>
</feature>
<dbReference type="GeneID" id="63680665"/>
<evidence type="ECO:0000256" key="2">
    <source>
        <dbReference type="ARBA" id="ARBA00022645"/>
    </source>
</evidence>
<sequence length="258" mass="27899">MAMFCTTLMLTLCTTGLIKGAFTSYVSIVSQGVHDIASNDSFSKLILSETASVRYRKPGLICETTAGVQEFVGFVDLNDNAGNNATASYFFWFSEARHSADTAPLTIWLNGGPGSDSLLGLFGAIVSQETNTPSTELEIGPCKVTDGLNTTFNPHSWSEVSNILFLSQPVGVGFSYQSQNGRRSSGWVTDTTEKAAAQAWDVLQTFMHALSTMDPVITTKTVHLWTESYGGHYGPKFAANNTYNISLVPDEGAYGEKR</sequence>
<comment type="caution">
    <text evidence="7">The sequence shown here is derived from an EMBL/GenBank/DDBJ whole genome shotgun (WGS) entry which is preliminary data.</text>
</comment>
<dbReference type="Pfam" id="PF00450">
    <property type="entry name" value="Peptidase_S10"/>
    <property type="match status" value="1"/>
</dbReference>